<keyword evidence="10" id="KW-1185">Reference proteome</keyword>
<evidence type="ECO:0000256" key="2">
    <source>
        <dbReference type="ARBA" id="ARBA00022448"/>
    </source>
</evidence>
<dbReference type="Pfam" id="PF03600">
    <property type="entry name" value="CitMHS"/>
    <property type="match status" value="1"/>
</dbReference>
<dbReference type="InterPro" id="IPR004680">
    <property type="entry name" value="Cit_transptr-like_dom"/>
</dbReference>
<keyword evidence="4" id="KW-0677">Repeat</keyword>
<dbReference type="Proteomes" id="UP001597139">
    <property type="component" value="Unassembled WGS sequence"/>
</dbReference>
<keyword evidence="6 7" id="KW-0472">Membrane</keyword>
<dbReference type="GO" id="GO:0016020">
    <property type="term" value="C:membrane"/>
    <property type="evidence" value="ECO:0007669"/>
    <property type="project" value="UniProtKB-SubCell"/>
</dbReference>
<dbReference type="PANTHER" id="PTHR43652">
    <property type="entry name" value="BASIC AMINO ACID ANTIPORTER YFCC-RELATED"/>
    <property type="match status" value="1"/>
</dbReference>
<feature type="transmembrane region" description="Helical" evidence="7">
    <location>
        <begin position="551"/>
        <end position="571"/>
    </location>
</feature>
<dbReference type="EMBL" id="JBHUCZ010000007">
    <property type="protein sequence ID" value="MFD1567635.1"/>
    <property type="molecule type" value="Genomic_DNA"/>
</dbReference>
<dbReference type="Gene3D" id="3.30.70.1450">
    <property type="entry name" value="Regulator of K+ conductance, C-terminal domain"/>
    <property type="match status" value="2"/>
</dbReference>
<evidence type="ECO:0000256" key="4">
    <source>
        <dbReference type="ARBA" id="ARBA00022737"/>
    </source>
</evidence>
<dbReference type="SUPFAM" id="SSF116726">
    <property type="entry name" value="TrkA C-terminal domain-like"/>
    <property type="match status" value="2"/>
</dbReference>
<feature type="transmembrane region" description="Helical" evidence="7">
    <location>
        <begin position="498"/>
        <end position="519"/>
    </location>
</feature>
<name>A0ABD6BSG3_9EURY</name>
<keyword evidence="5 7" id="KW-1133">Transmembrane helix</keyword>
<gene>
    <name evidence="9" type="ORF">ACFSAU_09030</name>
</gene>
<dbReference type="PANTHER" id="PTHR43652:SF2">
    <property type="entry name" value="BASIC AMINO ACID ANTIPORTER YFCC-RELATED"/>
    <property type="match status" value="1"/>
</dbReference>
<feature type="domain" description="RCK C-terminal" evidence="8">
    <location>
        <begin position="214"/>
        <end position="304"/>
    </location>
</feature>
<organism evidence="9 10">
    <name type="scientific">Halolamina litorea</name>
    <dbReference type="NCBI Taxonomy" id="1515593"/>
    <lineage>
        <taxon>Archaea</taxon>
        <taxon>Methanobacteriati</taxon>
        <taxon>Methanobacteriota</taxon>
        <taxon>Stenosarchaea group</taxon>
        <taxon>Halobacteria</taxon>
        <taxon>Halobacteriales</taxon>
        <taxon>Haloferacaceae</taxon>
    </lineage>
</organism>
<evidence type="ECO:0000256" key="7">
    <source>
        <dbReference type="SAM" id="Phobius"/>
    </source>
</evidence>
<feature type="transmembrane region" description="Helical" evidence="7">
    <location>
        <begin position="6"/>
        <end position="24"/>
    </location>
</feature>
<comment type="caution">
    <text evidence="9">The sequence shown here is derived from an EMBL/GenBank/DDBJ whole genome shotgun (WGS) entry which is preliminary data.</text>
</comment>
<feature type="transmembrane region" description="Helical" evidence="7">
    <location>
        <begin position="142"/>
        <end position="167"/>
    </location>
</feature>
<evidence type="ECO:0000256" key="3">
    <source>
        <dbReference type="ARBA" id="ARBA00022692"/>
    </source>
</evidence>
<keyword evidence="3 7" id="KW-0812">Transmembrane</keyword>
<dbReference type="RefSeq" id="WP_267647406.1">
    <property type="nucleotide sequence ID" value="NZ_JANHGR010000002.1"/>
</dbReference>
<proteinExistence type="predicted"/>
<comment type="subcellular location">
    <subcellularLocation>
        <location evidence="1">Membrane</location>
        <topology evidence="1">Multi-pass membrane protein</topology>
    </subcellularLocation>
</comment>
<feature type="transmembrane region" description="Helical" evidence="7">
    <location>
        <begin position="525"/>
        <end position="544"/>
    </location>
</feature>
<dbReference type="InterPro" id="IPR006037">
    <property type="entry name" value="RCK_C"/>
</dbReference>
<dbReference type="AlphaFoldDB" id="A0ABD6BSG3"/>
<feature type="transmembrane region" description="Helical" evidence="7">
    <location>
        <begin position="423"/>
        <end position="455"/>
    </location>
</feature>
<dbReference type="InterPro" id="IPR051679">
    <property type="entry name" value="DASS-Related_Transporters"/>
</dbReference>
<evidence type="ECO:0000256" key="1">
    <source>
        <dbReference type="ARBA" id="ARBA00004141"/>
    </source>
</evidence>
<feature type="domain" description="RCK C-terminal" evidence="8">
    <location>
        <begin position="314"/>
        <end position="398"/>
    </location>
</feature>
<dbReference type="Pfam" id="PF02080">
    <property type="entry name" value="TrkA_C"/>
    <property type="match status" value="2"/>
</dbReference>
<feature type="transmembrane region" description="Helical" evidence="7">
    <location>
        <begin position="31"/>
        <end position="49"/>
    </location>
</feature>
<dbReference type="InterPro" id="IPR036721">
    <property type="entry name" value="RCK_C_sf"/>
</dbReference>
<keyword evidence="2" id="KW-0813">Transport</keyword>
<evidence type="ECO:0000259" key="8">
    <source>
        <dbReference type="PROSITE" id="PS51202"/>
    </source>
</evidence>
<evidence type="ECO:0000256" key="5">
    <source>
        <dbReference type="ARBA" id="ARBA00022989"/>
    </source>
</evidence>
<evidence type="ECO:0000313" key="10">
    <source>
        <dbReference type="Proteomes" id="UP001597139"/>
    </source>
</evidence>
<feature type="transmembrane region" description="Helical" evidence="7">
    <location>
        <begin position="187"/>
        <end position="206"/>
    </location>
</feature>
<evidence type="ECO:0000313" key="9">
    <source>
        <dbReference type="EMBL" id="MFD1567635.1"/>
    </source>
</evidence>
<accession>A0ABD6BSG3</accession>
<dbReference type="PROSITE" id="PS51202">
    <property type="entry name" value="RCK_C"/>
    <property type="match status" value="2"/>
</dbReference>
<reference evidence="9 10" key="1">
    <citation type="journal article" date="2019" name="Int. J. Syst. Evol. Microbiol.">
        <title>The Global Catalogue of Microorganisms (GCM) 10K type strain sequencing project: providing services to taxonomists for standard genome sequencing and annotation.</title>
        <authorList>
            <consortium name="The Broad Institute Genomics Platform"/>
            <consortium name="The Broad Institute Genome Sequencing Center for Infectious Disease"/>
            <person name="Wu L."/>
            <person name="Ma J."/>
        </authorList>
    </citation>
    <scope>NUCLEOTIDE SEQUENCE [LARGE SCALE GENOMIC DNA]</scope>
    <source>
        <strain evidence="9 10">CGMCC 1.12859</strain>
    </source>
</reference>
<protein>
    <submittedName>
        <fullName evidence="9">SLC13 family permease</fullName>
    </submittedName>
</protein>
<evidence type="ECO:0000256" key="6">
    <source>
        <dbReference type="ARBA" id="ARBA00023136"/>
    </source>
</evidence>
<sequence length="614" mass="64244">MAPITPGTLLVFGLIVAALVLFITEWLPNDITAIGVLVSLVVFEPWTGIGATEALSGFSSPATLTIVAMYMLSEGVQRTGIVSRAGGYLERLTGGDERRILGATVGSTGLAAGVINNTPVVAVLIPMITGLADRNGISPSKLLLPLSYAAMLGGTLTLVGTATNVLASDLAAELLGAPLSMFEFTKLGVVVLMVGTAYLLTVGRWLTPARVDPASDLTEAFDLEDHLARLRVREDSPLVGMTVREATAMVDVATEGDGFHFLQLTRNGEAYLAPRSDQRIEADDVLTVQASRQTVNRVGEGFDLRQLSREEVTEADLSETAHPGALAEVVLPAESRLVGRTVAETELPERFETTVLAVRRSDGVLREGLSEVTLGAGDTLLLQTTSAAVAHLGERGDVVLTQFPDELRPPEEEPEPLDPKTPLALGILIAVIGVAALDLLPVVIAALAGVVVMVATDCLRPSEAYGAVSWNVIFLLAGVIPLGLAMQRTGGDQLLAGLLVASASALPLLVVLGLVYLLTGVLANLITPPASVVLMIPVAVDAAARVGANELTFLLGVMFAGSSAFTTPIGYQTNLMVYGPGGYTFGDYVRVGAPLQLLLAVVTTLGLAFFWGVR</sequence>
<feature type="transmembrane region" description="Helical" evidence="7">
    <location>
        <begin position="591"/>
        <end position="613"/>
    </location>
</feature>
<feature type="transmembrane region" description="Helical" evidence="7">
    <location>
        <begin position="467"/>
        <end position="486"/>
    </location>
</feature>